<dbReference type="PANTHER" id="PTHR38096:SF1">
    <property type="entry name" value="ENTEROBACTIN SYNTHASE COMPONENT D"/>
    <property type="match status" value="1"/>
</dbReference>
<keyword evidence="6 14" id="KW-0808">Transferase</keyword>
<dbReference type="InterPro" id="IPR003542">
    <property type="entry name" value="Enbac_synth_compD-like"/>
</dbReference>
<accession>A0ABU1W5Y5</accession>
<comment type="catalytic activity">
    <reaction evidence="11">
        <text>apo-[peptidyl-carrier protein] + CoA = holo-[peptidyl-carrier protein] + adenosine 3',5'-bisphosphate + H(+)</text>
        <dbReference type="Rhea" id="RHEA:46228"/>
        <dbReference type="Rhea" id="RHEA-COMP:11479"/>
        <dbReference type="Rhea" id="RHEA-COMP:11480"/>
        <dbReference type="ChEBI" id="CHEBI:15378"/>
        <dbReference type="ChEBI" id="CHEBI:29999"/>
        <dbReference type="ChEBI" id="CHEBI:57287"/>
        <dbReference type="ChEBI" id="CHEBI:58343"/>
        <dbReference type="ChEBI" id="CHEBI:64479"/>
    </reaction>
</comment>
<dbReference type="InterPro" id="IPR037143">
    <property type="entry name" value="4-PPantetheinyl_Trfase_dom_sf"/>
</dbReference>
<evidence type="ECO:0000256" key="10">
    <source>
        <dbReference type="ARBA" id="ARBA00049176"/>
    </source>
</evidence>
<reference evidence="14 15" key="1">
    <citation type="submission" date="2023-07" db="EMBL/GenBank/DDBJ databases">
        <title>Sorghum-associated microbial communities from plants grown in Nebraska, USA.</title>
        <authorList>
            <person name="Schachtman D."/>
        </authorList>
    </citation>
    <scope>NUCLEOTIDE SEQUENCE [LARGE SCALE GENOMIC DNA]</scope>
    <source>
        <strain evidence="14 15">4138</strain>
    </source>
</reference>
<dbReference type="EMBL" id="JAVDWR010000037">
    <property type="protein sequence ID" value="MDR7123138.1"/>
    <property type="molecule type" value="Genomic_DNA"/>
</dbReference>
<comment type="caution">
    <text evidence="14">The sequence shown here is derived from an EMBL/GenBank/DDBJ whole genome shotgun (WGS) entry which is preliminary data.</text>
</comment>
<feature type="domain" description="4'-phosphopantetheinyl transferase" evidence="12">
    <location>
        <begin position="128"/>
        <end position="213"/>
    </location>
</feature>
<evidence type="ECO:0000256" key="3">
    <source>
        <dbReference type="ARBA" id="ARBA00008342"/>
    </source>
</evidence>
<dbReference type="Gene3D" id="3.90.470.20">
    <property type="entry name" value="4'-phosphopantetheinyl transferase domain"/>
    <property type="match status" value="1"/>
</dbReference>
<gene>
    <name evidence="14" type="ORF">J2W69_004121</name>
</gene>
<evidence type="ECO:0000313" key="15">
    <source>
        <dbReference type="Proteomes" id="UP001257909"/>
    </source>
</evidence>
<feature type="domain" description="4'-phosphopantetheinyl transferase N-terminal" evidence="13">
    <location>
        <begin position="60"/>
        <end position="122"/>
    </location>
</feature>
<dbReference type="Proteomes" id="UP001257909">
    <property type="component" value="Unassembled WGS sequence"/>
</dbReference>
<dbReference type="InterPro" id="IPR041354">
    <property type="entry name" value="4PPT_N"/>
</dbReference>
<comment type="similarity">
    <text evidence="3">Belongs to the P-Pant transferase superfamily. EntD family.</text>
</comment>
<evidence type="ECO:0000256" key="7">
    <source>
        <dbReference type="ARBA" id="ARBA00023191"/>
    </source>
</evidence>
<keyword evidence="7" id="KW-0259">Enterobactin biosynthesis</keyword>
<dbReference type="PRINTS" id="PR01399">
    <property type="entry name" value="ENTSNTHTASED"/>
</dbReference>
<dbReference type="Pfam" id="PF17837">
    <property type="entry name" value="4PPT_N"/>
    <property type="match status" value="1"/>
</dbReference>
<dbReference type="SUPFAM" id="SSF56214">
    <property type="entry name" value="4'-phosphopantetheinyl transferase"/>
    <property type="match status" value="1"/>
</dbReference>
<sequence>MSFFTRSESLVVPDGAEHFLSSVDMEVLGPNFYLVYCQFSPEGFRPEMHQYLRVAAEPGLNNAVLKRRSEFLAGRFVARLALEYLHIQSFGLGIGQHRQPLWPAGVAGSISHTNTLALCVVSPSLCYLGIDSELQLAPEQAREISASIATMEEYQKITEKGMDFSLAVSLLFSAKESLFKAIFPRVGRYLDFSTSTLVDIDTEKRRLRLRLQQDLQQETGFYHDFDCHYLVGSADVLTLVYGPD</sequence>
<comment type="function">
    <text evidence="1">Involved in the biosynthesis of the siderophore enterobactin (enterochelin), which is a macrocyclic trimeric lactone of N-(2,3-dihydroxybenzoyl)-serine. The serine trilactone serves as a scaffolding for the three catechol functionalities that provide hexadentate coordination for the tightly ligated iron(2+) atoms. Plays an essential role in the assembly of the enterobactin by catalyzing the transfer of the 4'-phosphopantetheine (Ppant) moiety from coenzyme A to the apo-domains of both EntB (ArCP domain) and EntF (PCP domain) to yield their holo-forms which make them competent for the activation of 2,3-dihydroxybenzoate (DHB) and L-serine, respectively.</text>
</comment>
<evidence type="ECO:0000259" key="12">
    <source>
        <dbReference type="Pfam" id="PF01648"/>
    </source>
</evidence>
<proteinExistence type="inferred from homology"/>
<evidence type="ECO:0000256" key="11">
    <source>
        <dbReference type="ARBA" id="ARBA00049191"/>
    </source>
</evidence>
<dbReference type="RefSeq" id="WP_310282018.1">
    <property type="nucleotide sequence ID" value="NZ_JAVDWR010000037.1"/>
</dbReference>
<evidence type="ECO:0000256" key="9">
    <source>
        <dbReference type="ARBA" id="ARBA00031996"/>
    </source>
</evidence>
<comment type="pathway">
    <text evidence="2">Siderophore biosynthesis; enterobactin biosynthesis.</text>
</comment>
<protein>
    <recommendedName>
        <fullName evidence="5">Enterobactin synthase component D</fullName>
    </recommendedName>
    <alternativeName>
        <fullName evidence="8">4'-phosphopantetheinyl transferase EntD</fullName>
    </alternativeName>
    <alternativeName>
        <fullName evidence="9">Enterochelin synthase D</fullName>
    </alternativeName>
</protein>
<evidence type="ECO:0000313" key="14">
    <source>
        <dbReference type="EMBL" id="MDR7123138.1"/>
    </source>
</evidence>
<dbReference type="Pfam" id="PF01648">
    <property type="entry name" value="ACPS"/>
    <property type="match status" value="1"/>
</dbReference>
<evidence type="ECO:0000256" key="4">
    <source>
        <dbReference type="ARBA" id="ARBA00011503"/>
    </source>
</evidence>
<evidence type="ECO:0000256" key="5">
    <source>
        <dbReference type="ARBA" id="ARBA00019087"/>
    </source>
</evidence>
<organism evidence="14 15">
    <name type="scientific">Rheinheimera soli</name>
    <dbReference type="NCBI Taxonomy" id="443616"/>
    <lineage>
        <taxon>Bacteria</taxon>
        <taxon>Pseudomonadati</taxon>
        <taxon>Pseudomonadota</taxon>
        <taxon>Gammaproteobacteria</taxon>
        <taxon>Chromatiales</taxon>
        <taxon>Chromatiaceae</taxon>
        <taxon>Rheinheimera</taxon>
    </lineage>
</organism>
<evidence type="ECO:0000259" key="13">
    <source>
        <dbReference type="Pfam" id="PF17837"/>
    </source>
</evidence>
<dbReference type="InterPro" id="IPR008278">
    <property type="entry name" value="4-PPantetheinyl_Trfase_dom"/>
</dbReference>
<evidence type="ECO:0000256" key="8">
    <source>
        <dbReference type="ARBA" id="ARBA00029894"/>
    </source>
</evidence>
<evidence type="ECO:0000256" key="6">
    <source>
        <dbReference type="ARBA" id="ARBA00022679"/>
    </source>
</evidence>
<dbReference type="PANTHER" id="PTHR38096">
    <property type="entry name" value="ENTEROBACTIN SYNTHASE COMPONENT D"/>
    <property type="match status" value="1"/>
</dbReference>
<evidence type="ECO:0000256" key="2">
    <source>
        <dbReference type="ARBA" id="ARBA00004993"/>
    </source>
</evidence>
<evidence type="ECO:0000256" key="1">
    <source>
        <dbReference type="ARBA" id="ARBA00003937"/>
    </source>
</evidence>
<comment type="subunit">
    <text evidence="4">EntB, EntD, EntE, and EntF form a multienzyme complex called enterobactin synthase.</text>
</comment>
<keyword evidence="15" id="KW-1185">Reference proteome</keyword>
<dbReference type="GO" id="GO:0016740">
    <property type="term" value="F:transferase activity"/>
    <property type="evidence" value="ECO:0007669"/>
    <property type="project" value="UniProtKB-KW"/>
</dbReference>
<name>A0ABU1W5Y5_9GAMM</name>
<comment type="catalytic activity">
    <reaction evidence="10">
        <text>apo-[aryl-carrier protein] + CoA = holo-[aryl-carrier protein] + adenosine 3',5'-bisphosphate + H(+)</text>
        <dbReference type="Rhea" id="RHEA:48404"/>
        <dbReference type="Rhea" id="RHEA-COMP:15903"/>
        <dbReference type="Rhea" id="RHEA-COMP:17557"/>
        <dbReference type="ChEBI" id="CHEBI:15378"/>
        <dbReference type="ChEBI" id="CHEBI:29999"/>
        <dbReference type="ChEBI" id="CHEBI:57287"/>
        <dbReference type="ChEBI" id="CHEBI:58343"/>
        <dbReference type="ChEBI" id="CHEBI:64479"/>
    </reaction>
</comment>